<proteinExistence type="predicted"/>
<keyword evidence="3" id="KW-1185">Reference proteome</keyword>
<dbReference type="InterPro" id="IPR043502">
    <property type="entry name" value="DNA/RNA_pol_sf"/>
</dbReference>
<dbReference type="EMBL" id="JACHEJ010000002">
    <property type="protein sequence ID" value="MBB6179437.1"/>
    <property type="molecule type" value="Genomic_DNA"/>
</dbReference>
<dbReference type="AlphaFoldDB" id="A0A7W9YWB2"/>
<dbReference type="Proteomes" id="UP000535501">
    <property type="component" value="Unassembled WGS sequence"/>
</dbReference>
<dbReference type="InterPro" id="IPR000477">
    <property type="entry name" value="RT_dom"/>
</dbReference>
<gene>
    <name evidence="2" type="ORF">HNQ75_001391</name>
</gene>
<evidence type="ECO:0000313" key="3">
    <source>
        <dbReference type="Proteomes" id="UP000535501"/>
    </source>
</evidence>
<accession>A0A7W9YWB2</accession>
<evidence type="ECO:0000259" key="1">
    <source>
        <dbReference type="PROSITE" id="PS50878"/>
    </source>
</evidence>
<protein>
    <recommendedName>
        <fullName evidence="1">Reverse transcriptase domain-containing protein</fullName>
    </recommendedName>
</protein>
<dbReference type="RefSeq" id="WP_077546092.1">
    <property type="nucleotide sequence ID" value="NZ_JACHEJ010000002.1"/>
</dbReference>
<sequence length="491" mass="56906">MPDGVAASTQLSDEWVPREKDLKTYLHFDRNISARRIAEIANDPDSVAKHAFFPLIRFFETWTKFRNGQGRKKKVRPLRYAARVDAAIYARYRALLSRRYEDELVRRDLIEVPVAYRKLPKAGGGNKSNIEIARDVFDEIRNIGNCTVTVVDIKSYFESLDHDRIRQMWEMLLGEVLPPDHESVFDAITRYTVVDYDRLFDRLKMWDKPATGTRRLRRQRRVDALRSAGLKQICSPKEFRDLVAGVGQRGGSLLQKNNFSFGIPQGTPISDLIANFYLIDFDDELHRWASQRGGIYRRYSDDIVVVVPTPSLASNLEVKDYLQARISVYGSRLRIQDQKVSIVQFSSTSGGTNFSHVFGKASRNGLEYLGFEFNGDSVKIKHSTLSNAWRKMKRQAYGHASSYVKRYREKKMPWILANYPASALETQILRDVTFTQDTGYETWTFVKYVRRASSAFVGYNPRFSRQTRRYRRYTKAIINRSLIKALEVHLK</sequence>
<organism evidence="2 3">
    <name type="scientific">Pseudorhizobium flavum</name>
    <dbReference type="NCBI Taxonomy" id="1335061"/>
    <lineage>
        <taxon>Bacteria</taxon>
        <taxon>Pseudomonadati</taxon>
        <taxon>Pseudomonadota</taxon>
        <taxon>Alphaproteobacteria</taxon>
        <taxon>Hyphomicrobiales</taxon>
        <taxon>Rhizobiaceae</taxon>
        <taxon>Rhizobium/Agrobacterium group</taxon>
        <taxon>Pseudorhizobium</taxon>
    </lineage>
</organism>
<evidence type="ECO:0000313" key="2">
    <source>
        <dbReference type="EMBL" id="MBB6179437.1"/>
    </source>
</evidence>
<dbReference type="PROSITE" id="PS50878">
    <property type="entry name" value="RT_POL"/>
    <property type="match status" value="1"/>
</dbReference>
<reference evidence="2 3" key="1">
    <citation type="submission" date="2020-08" db="EMBL/GenBank/DDBJ databases">
        <title>Genomic Encyclopedia of Type Strains, Phase IV (KMG-IV): sequencing the most valuable type-strain genomes for metagenomic binning, comparative biology and taxonomic classification.</title>
        <authorList>
            <person name="Goeker M."/>
        </authorList>
    </citation>
    <scope>NUCLEOTIDE SEQUENCE [LARGE SCALE GENOMIC DNA]</scope>
    <source>
        <strain evidence="2 3">DSM 102134</strain>
    </source>
</reference>
<name>A0A7W9YWB2_9HYPH</name>
<dbReference type="SUPFAM" id="SSF56672">
    <property type="entry name" value="DNA/RNA polymerases"/>
    <property type="match status" value="1"/>
</dbReference>
<comment type="caution">
    <text evidence="2">The sequence shown here is derived from an EMBL/GenBank/DDBJ whole genome shotgun (WGS) entry which is preliminary data.</text>
</comment>
<feature type="domain" description="Reverse transcriptase" evidence="1">
    <location>
        <begin position="1"/>
        <end position="373"/>
    </location>
</feature>